<sequence length="394" mass="43086">MSKQKFDRSKPHVNVGTLGHVDHGKTTLTAAITTVLAKKTGGQASAYDQIDKAPEEKERGITISTSHVEYETDARHYAHVDCPGHADYVKNMITGAAQMDGAILVVSATDGPMPQTREHILLAKQLGVPYFVVFLNKCDMVDDEELIDLVEMEVREALSEQGYDGDNCPVIRGSALKALEGQPEWEEKIIELMDAVDANVPEPVRDTDKPFLMSVEDVFTISGRGTVATGRVERGEIKINEEVEIVGIHDTSKTVVTGIEMFHKMLDSAMAGDNVGALLRGVSRDDIERGQVIAKPGTVHPHKVFKAQVYILSKEEGGRHTPFVNNYRPQFYFRTTDVTGTIQLPEGVDMVMPGDNVEMTVELIAPIAVEQGTTFSIREGGRTVGAGNVTEIVK</sequence>
<feature type="binding site" evidence="10">
    <location>
        <position position="26"/>
    </location>
    <ligand>
        <name>Mg(2+)</name>
        <dbReference type="ChEBI" id="CHEBI:18420"/>
    </ligand>
</feature>
<keyword evidence="10" id="KW-0479">Metal-binding</keyword>
<reference evidence="12 13" key="1">
    <citation type="submission" date="2020-08" db="EMBL/GenBank/DDBJ databases">
        <title>Genome sequence of Erysipelothrix inopinata DSM 15511T.</title>
        <authorList>
            <person name="Hyun D.-W."/>
            <person name="Bae J.-W."/>
        </authorList>
    </citation>
    <scope>NUCLEOTIDE SEQUENCE [LARGE SCALE GENOMIC DNA]</scope>
    <source>
        <strain evidence="12 13">DSM 15511</strain>
    </source>
</reference>
<dbReference type="NCBIfam" id="NF000766">
    <property type="entry name" value="PRK00049.1"/>
    <property type="match status" value="1"/>
</dbReference>
<dbReference type="PRINTS" id="PR00315">
    <property type="entry name" value="ELONGATNFCT"/>
</dbReference>
<evidence type="ECO:0000256" key="2">
    <source>
        <dbReference type="ARBA" id="ARBA00022490"/>
    </source>
</evidence>
<evidence type="ECO:0000256" key="6">
    <source>
        <dbReference type="ARBA" id="ARBA00022842"/>
    </source>
</evidence>
<comment type="subcellular location">
    <subcellularLocation>
        <location evidence="10">Cytoplasm</location>
    </subcellularLocation>
</comment>
<dbReference type="InterPro" id="IPR009001">
    <property type="entry name" value="Transl_elong_EF1A/Init_IF2_C"/>
</dbReference>
<evidence type="ECO:0000256" key="8">
    <source>
        <dbReference type="ARBA" id="ARBA00023134"/>
    </source>
</evidence>
<evidence type="ECO:0000256" key="10">
    <source>
        <dbReference type="HAMAP-Rule" id="MF_00118"/>
    </source>
</evidence>
<feature type="binding site" evidence="10">
    <location>
        <begin position="19"/>
        <end position="26"/>
    </location>
    <ligand>
        <name>GTP</name>
        <dbReference type="ChEBI" id="CHEBI:37565"/>
    </ligand>
</feature>
<feature type="domain" description="Tr-type G" evidence="11">
    <location>
        <begin position="10"/>
        <end position="204"/>
    </location>
</feature>
<evidence type="ECO:0000256" key="1">
    <source>
        <dbReference type="ARBA" id="ARBA00007249"/>
    </source>
</evidence>
<comment type="similarity">
    <text evidence="1 10">Belongs to the TRAFAC class translation factor GTPase superfamily. Classic translation factor GTPase family. EF-Tu/EF-1A subfamily.</text>
</comment>
<dbReference type="EC" id="3.6.5.3" evidence="10"/>
<keyword evidence="3 10" id="KW-0547">Nucleotide-binding</keyword>
<evidence type="ECO:0000256" key="3">
    <source>
        <dbReference type="ARBA" id="ARBA00022741"/>
    </source>
</evidence>
<dbReference type="NCBIfam" id="TIGR00485">
    <property type="entry name" value="EF-Tu"/>
    <property type="match status" value="1"/>
</dbReference>
<dbReference type="CDD" id="cd03697">
    <property type="entry name" value="EFTU_II"/>
    <property type="match status" value="1"/>
</dbReference>
<evidence type="ECO:0000313" key="13">
    <source>
        <dbReference type="Proteomes" id="UP000515928"/>
    </source>
</evidence>
<keyword evidence="5 10" id="KW-0378">Hydrolase</keyword>
<dbReference type="CDD" id="cd01884">
    <property type="entry name" value="EF_Tu"/>
    <property type="match status" value="1"/>
</dbReference>
<dbReference type="NCBIfam" id="NF009372">
    <property type="entry name" value="PRK12735.1"/>
    <property type="match status" value="1"/>
</dbReference>
<keyword evidence="13" id="KW-1185">Reference proteome</keyword>
<evidence type="ECO:0000313" key="12">
    <source>
        <dbReference type="EMBL" id="QNN59922.1"/>
    </source>
</evidence>
<accession>A0A7G9RWE7</accession>
<dbReference type="PANTHER" id="PTHR43721:SF22">
    <property type="entry name" value="ELONGATION FACTOR TU, MITOCHONDRIAL"/>
    <property type="match status" value="1"/>
</dbReference>
<dbReference type="GO" id="GO:0003746">
    <property type="term" value="F:translation elongation factor activity"/>
    <property type="evidence" value="ECO:0007669"/>
    <property type="project" value="UniProtKB-UniRule"/>
</dbReference>
<dbReference type="InterPro" id="IPR004161">
    <property type="entry name" value="EFTu-like_2"/>
</dbReference>
<dbReference type="InterPro" id="IPR000795">
    <property type="entry name" value="T_Tr_GTP-bd_dom"/>
</dbReference>
<organism evidence="12 13">
    <name type="scientific">Erysipelothrix inopinata</name>
    <dbReference type="NCBI Taxonomy" id="225084"/>
    <lineage>
        <taxon>Bacteria</taxon>
        <taxon>Bacillati</taxon>
        <taxon>Bacillota</taxon>
        <taxon>Erysipelotrichia</taxon>
        <taxon>Erysipelotrichales</taxon>
        <taxon>Erysipelotrichaceae</taxon>
        <taxon>Erysipelothrix</taxon>
    </lineage>
</organism>
<gene>
    <name evidence="10 12" type="primary">tuf</name>
    <name evidence="12" type="ORF">H9L01_05910</name>
</gene>
<dbReference type="EMBL" id="CP060715">
    <property type="protein sequence ID" value="QNN59922.1"/>
    <property type="molecule type" value="Genomic_DNA"/>
</dbReference>
<dbReference type="Proteomes" id="UP000515928">
    <property type="component" value="Chromosome"/>
</dbReference>
<evidence type="ECO:0000259" key="11">
    <source>
        <dbReference type="PROSITE" id="PS51722"/>
    </source>
</evidence>
<dbReference type="PROSITE" id="PS00301">
    <property type="entry name" value="G_TR_1"/>
    <property type="match status" value="1"/>
</dbReference>
<dbReference type="NCBIfam" id="TIGR00231">
    <property type="entry name" value="small_GTP"/>
    <property type="match status" value="1"/>
</dbReference>
<dbReference type="SUPFAM" id="SSF50465">
    <property type="entry name" value="EF-Tu/eEF-1alpha/eIF2-gamma C-terminal domain"/>
    <property type="match status" value="1"/>
</dbReference>
<dbReference type="InterPro" id="IPR009000">
    <property type="entry name" value="Transl_B-barrel_sf"/>
</dbReference>
<dbReference type="FunFam" id="2.40.30.10:FF:000001">
    <property type="entry name" value="Elongation factor Tu"/>
    <property type="match status" value="1"/>
</dbReference>
<dbReference type="PROSITE" id="PS51722">
    <property type="entry name" value="G_TR_2"/>
    <property type="match status" value="1"/>
</dbReference>
<evidence type="ECO:0000256" key="5">
    <source>
        <dbReference type="ARBA" id="ARBA00022801"/>
    </source>
</evidence>
<dbReference type="Gene3D" id="2.40.30.10">
    <property type="entry name" value="Translation factors"/>
    <property type="match status" value="2"/>
</dbReference>
<dbReference type="Pfam" id="PF03144">
    <property type="entry name" value="GTP_EFTU_D2"/>
    <property type="match status" value="1"/>
</dbReference>
<dbReference type="InterPro" id="IPR033720">
    <property type="entry name" value="EFTU_2"/>
</dbReference>
<keyword evidence="4 10" id="KW-0251">Elongation factor</keyword>
<dbReference type="PANTHER" id="PTHR43721">
    <property type="entry name" value="ELONGATION FACTOR TU-RELATED"/>
    <property type="match status" value="1"/>
</dbReference>
<proteinExistence type="inferred from homology"/>
<feature type="binding site" evidence="10">
    <location>
        <begin position="136"/>
        <end position="139"/>
    </location>
    <ligand>
        <name>GTP</name>
        <dbReference type="ChEBI" id="CHEBI:37565"/>
    </ligand>
</feature>
<dbReference type="Pfam" id="PF00009">
    <property type="entry name" value="GTP_EFTU"/>
    <property type="match status" value="1"/>
</dbReference>
<dbReference type="NCBIfam" id="NF009373">
    <property type="entry name" value="PRK12736.1"/>
    <property type="match status" value="1"/>
</dbReference>
<dbReference type="InterPro" id="IPR031157">
    <property type="entry name" value="G_TR_CS"/>
</dbReference>
<dbReference type="AlphaFoldDB" id="A0A7G9RWE7"/>
<evidence type="ECO:0000256" key="4">
    <source>
        <dbReference type="ARBA" id="ARBA00022768"/>
    </source>
</evidence>
<dbReference type="HAMAP" id="MF_00118_B">
    <property type="entry name" value="EF_Tu_B"/>
    <property type="match status" value="1"/>
</dbReference>
<dbReference type="GO" id="GO:0003924">
    <property type="term" value="F:GTPase activity"/>
    <property type="evidence" value="ECO:0007669"/>
    <property type="project" value="UniProtKB-UniRule"/>
</dbReference>
<keyword evidence="6 10" id="KW-0460">Magnesium</keyword>
<comment type="subunit">
    <text evidence="10">Monomer.</text>
</comment>
<dbReference type="InterPro" id="IPR050055">
    <property type="entry name" value="EF-Tu_GTPase"/>
</dbReference>
<comment type="catalytic activity">
    <reaction evidence="10">
        <text>GTP + H2O = GDP + phosphate + H(+)</text>
        <dbReference type="Rhea" id="RHEA:19669"/>
        <dbReference type="ChEBI" id="CHEBI:15377"/>
        <dbReference type="ChEBI" id="CHEBI:15378"/>
        <dbReference type="ChEBI" id="CHEBI:37565"/>
        <dbReference type="ChEBI" id="CHEBI:43474"/>
        <dbReference type="ChEBI" id="CHEBI:58189"/>
        <dbReference type="EC" id="3.6.5.3"/>
    </reaction>
</comment>
<dbReference type="SUPFAM" id="SSF52540">
    <property type="entry name" value="P-loop containing nucleoside triphosphate hydrolases"/>
    <property type="match status" value="1"/>
</dbReference>
<name>A0A7G9RWE7_9FIRM</name>
<dbReference type="InterPro" id="IPR005225">
    <property type="entry name" value="Small_GTP-bd"/>
</dbReference>
<dbReference type="InterPro" id="IPR027417">
    <property type="entry name" value="P-loop_NTPase"/>
</dbReference>
<evidence type="ECO:0000256" key="9">
    <source>
        <dbReference type="ARBA" id="ARBA00029554"/>
    </source>
</evidence>
<dbReference type="InterPro" id="IPR004160">
    <property type="entry name" value="Transl_elong_EFTu/EF1A_C"/>
</dbReference>
<dbReference type="CDD" id="cd03707">
    <property type="entry name" value="EFTU_III"/>
    <property type="match status" value="1"/>
</dbReference>
<dbReference type="FunFam" id="3.40.50.300:FF:000003">
    <property type="entry name" value="Elongation factor Tu"/>
    <property type="match status" value="1"/>
</dbReference>
<dbReference type="RefSeq" id="WP_187533056.1">
    <property type="nucleotide sequence ID" value="NZ_CBCSHU010000002.1"/>
</dbReference>
<comment type="function">
    <text evidence="10">GTP hydrolase that promotes the GTP-dependent binding of aminoacyl-tRNA to the A-site of ribosomes during protein biosynthesis.</text>
</comment>
<keyword evidence="8 10" id="KW-0342">GTP-binding</keyword>
<dbReference type="InterPro" id="IPR041709">
    <property type="entry name" value="EF-Tu_GTP-bd"/>
</dbReference>
<keyword evidence="2 10" id="KW-0963">Cytoplasm</keyword>
<dbReference type="GO" id="GO:0005525">
    <property type="term" value="F:GTP binding"/>
    <property type="evidence" value="ECO:0007669"/>
    <property type="project" value="UniProtKB-UniRule"/>
</dbReference>
<dbReference type="GO" id="GO:0005829">
    <property type="term" value="C:cytosol"/>
    <property type="evidence" value="ECO:0007669"/>
    <property type="project" value="TreeGrafter"/>
</dbReference>
<dbReference type="KEGG" id="eio:H9L01_05910"/>
<dbReference type="Gene3D" id="3.40.50.300">
    <property type="entry name" value="P-loop containing nucleotide triphosphate hydrolases"/>
    <property type="match status" value="1"/>
</dbReference>
<feature type="binding site" evidence="10">
    <location>
        <begin position="81"/>
        <end position="85"/>
    </location>
    <ligand>
        <name>GTP</name>
        <dbReference type="ChEBI" id="CHEBI:37565"/>
    </ligand>
</feature>
<dbReference type="SUPFAM" id="SSF50447">
    <property type="entry name" value="Translation proteins"/>
    <property type="match status" value="1"/>
</dbReference>
<dbReference type="InterPro" id="IPR004541">
    <property type="entry name" value="Transl_elong_EFTu/EF1A_bac/org"/>
</dbReference>
<dbReference type="Pfam" id="PF03143">
    <property type="entry name" value="GTP_EFTU_D3"/>
    <property type="match status" value="1"/>
</dbReference>
<keyword evidence="7 10" id="KW-0648">Protein biosynthesis</keyword>
<evidence type="ECO:0000256" key="7">
    <source>
        <dbReference type="ARBA" id="ARBA00022917"/>
    </source>
</evidence>
<dbReference type="GO" id="GO:0000287">
    <property type="term" value="F:magnesium ion binding"/>
    <property type="evidence" value="ECO:0007669"/>
    <property type="project" value="UniProtKB-UniRule"/>
</dbReference>
<protein>
    <recommendedName>
        <fullName evidence="9 10">Elongation factor Tu</fullName>
        <shortName evidence="10">EF-Tu</shortName>
        <ecNumber evidence="10">3.6.5.3</ecNumber>
    </recommendedName>
</protein>